<protein>
    <submittedName>
        <fullName evidence="3">Uncharacterized protein LOC113798451</fullName>
    </submittedName>
</protein>
<dbReference type="KEGG" id="dpte:113798451"/>
<evidence type="ECO:0000256" key="1">
    <source>
        <dbReference type="SAM" id="MobiDB-lite"/>
    </source>
</evidence>
<feature type="region of interest" description="Disordered" evidence="1">
    <location>
        <begin position="67"/>
        <end position="97"/>
    </location>
</feature>
<evidence type="ECO:0000313" key="2">
    <source>
        <dbReference type="Proteomes" id="UP000515146"/>
    </source>
</evidence>
<feature type="compositionally biased region" description="Polar residues" evidence="1">
    <location>
        <begin position="67"/>
        <end position="81"/>
    </location>
</feature>
<name>A0A6P6YIT1_DERPT</name>
<proteinExistence type="predicted"/>
<dbReference type="RefSeq" id="XP_027204794.1">
    <property type="nucleotide sequence ID" value="XM_027348993.1"/>
</dbReference>
<accession>A0A6P6YIT1</accession>
<sequence>MVRLNAIRIREQVYPDPDYEHLDIIKINRMTDADCRRVLDSLKQNDVSSSINRNKVSENKIRFNSKHSQFQQHNNESNHVTQPLKKTRLDDQNKQEKDEIGCAPVNRMLPSKSEPKANDKFAKPVTQFKEISSFLIEPPPDCYSKAAQDSRLAFRVIYGRYKPYKKNKEWTYDGFLAIKPDGITLFKCSGAVESRLERPTEKIPKYFSTGTHLIIGRWECEICDQLLFSEFETGAYFAPDN</sequence>
<dbReference type="Proteomes" id="UP000515146">
    <property type="component" value="Unplaced"/>
</dbReference>
<dbReference type="InParanoid" id="A0A6P6YIT1"/>
<dbReference type="OrthoDB" id="10351516at2759"/>
<gene>
    <name evidence="3" type="primary">LOC113798451</name>
</gene>
<dbReference type="AlphaFoldDB" id="A0A6P6YIT1"/>
<organism evidence="2 3">
    <name type="scientific">Dermatophagoides pteronyssinus</name>
    <name type="common">European house dust mite</name>
    <dbReference type="NCBI Taxonomy" id="6956"/>
    <lineage>
        <taxon>Eukaryota</taxon>
        <taxon>Metazoa</taxon>
        <taxon>Ecdysozoa</taxon>
        <taxon>Arthropoda</taxon>
        <taxon>Chelicerata</taxon>
        <taxon>Arachnida</taxon>
        <taxon>Acari</taxon>
        <taxon>Acariformes</taxon>
        <taxon>Sarcoptiformes</taxon>
        <taxon>Astigmata</taxon>
        <taxon>Psoroptidia</taxon>
        <taxon>Analgoidea</taxon>
        <taxon>Pyroglyphidae</taxon>
        <taxon>Dermatophagoidinae</taxon>
        <taxon>Dermatophagoides</taxon>
    </lineage>
</organism>
<feature type="compositionally biased region" description="Basic and acidic residues" evidence="1">
    <location>
        <begin position="87"/>
        <end position="97"/>
    </location>
</feature>
<keyword evidence="2" id="KW-1185">Reference proteome</keyword>
<evidence type="ECO:0000313" key="3">
    <source>
        <dbReference type="RefSeq" id="XP_027204794.1"/>
    </source>
</evidence>
<reference evidence="3" key="1">
    <citation type="submission" date="2025-08" db="UniProtKB">
        <authorList>
            <consortium name="RefSeq"/>
        </authorList>
    </citation>
    <scope>IDENTIFICATION</scope>
    <source>
        <strain evidence="3">Airmid</strain>
    </source>
</reference>